<name>A0A316TTA2_9BACT</name>
<evidence type="ECO:0000259" key="1">
    <source>
        <dbReference type="Pfam" id="PF01370"/>
    </source>
</evidence>
<dbReference type="InterPro" id="IPR036291">
    <property type="entry name" value="NAD(P)-bd_dom_sf"/>
</dbReference>
<evidence type="ECO:0000313" key="2">
    <source>
        <dbReference type="EMBL" id="PWN07817.1"/>
    </source>
</evidence>
<dbReference type="AlphaFoldDB" id="A0A316TTA2"/>
<sequence length="343" mass="38336">MNVLVTGTDGYIGSVMGPYLIENGFNVRGLDTGYYRAGWLFNNGEQLYPSYINKDLRSITAGDLEGFDAVVHLAELSNDPLGQLNKEITFNINHKGSVHIAKLCKEAGIKRFVYASSCSVYGAGNDSYKTEESETNPQTTYATCKVLVEEEVSRLADETFSPTFLRNSTAYGASPRMRFDIVLNNLAGLAWTRGIIEMISDGMPWRPLVHIRDISKAVKCVLEAPIESIHNEVFNVGDTVENYRVREIAEIVGAAFPGCKTTFGDSGGDNRSYRVSFDKINSLLPGFSCDYTAEAGAREMRELFERIDMDEKQFLANPYTRIKQLKFLLGTRQLTSDLFWVKK</sequence>
<dbReference type="PANTHER" id="PTHR43245">
    <property type="entry name" value="BIFUNCTIONAL POLYMYXIN RESISTANCE PROTEIN ARNA"/>
    <property type="match status" value="1"/>
</dbReference>
<dbReference type="SUPFAM" id="SSF51735">
    <property type="entry name" value="NAD(P)-binding Rossmann-fold domains"/>
    <property type="match status" value="1"/>
</dbReference>
<feature type="domain" description="NAD-dependent epimerase/dehydratase" evidence="1">
    <location>
        <begin position="3"/>
        <end position="237"/>
    </location>
</feature>
<gene>
    <name evidence="2" type="ORF">DDZ15_02050</name>
</gene>
<dbReference type="CDD" id="cd08946">
    <property type="entry name" value="SDR_e"/>
    <property type="match status" value="1"/>
</dbReference>
<dbReference type="InterPro" id="IPR050177">
    <property type="entry name" value="Lipid_A_modif_metabolic_enz"/>
</dbReference>
<accession>A0A316TTA2</accession>
<dbReference type="Gene3D" id="3.40.50.720">
    <property type="entry name" value="NAD(P)-binding Rossmann-like Domain"/>
    <property type="match status" value="1"/>
</dbReference>
<dbReference type="PANTHER" id="PTHR43245:SF23">
    <property type="entry name" value="NAD(P)-BINDING DOMAIN-CONTAINING PROTEIN"/>
    <property type="match status" value="1"/>
</dbReference>
<proteinExistence type="predicted"/>
<dbReference type="InterPro" id="IPR001509">
    <property type="entry name" value="Epimerase_deHydtase"/>
</dbReference>
<comment type="caution">
    <text evidence="2">The sequence shown here is derived from an EMBL/GenBank/DDBJ whole genome shotgun (WGS) entry which is preliminary data.</text>
</comment>
<dbReference type="Pfam" id="PF01370">
    <property type="entry name" value="Epimerase"/>
    <property type="match status" value="1"/>
</dbReference>
<keyword evidence="3" id="KW-1185">Reference proteome</keyword>
<dbReference type="OrthoDB" id="1490291at2"/>
<protein>
    <submittedName>
        <fullName evidence="2">NAD-dependent dehydratase</fullName>
    </submittedName>
</protein>
<dbReference type="RefSeq" id="WP_109644333.1">
    <property type="nucleotide sequence ID" value="NZ_QGGB01000002.1"/>
</dbReference>
<dbReference type="Proteomes" id="UP000245533">
    <property type="component" value="Unassembled WGS sequence"/>
</dbReference>
<dbReference type="EMBL" id="QGGB01000002">
    <property type="protein sequence ID" value="PWN07817.1"/>
    <property type="molecule type" value="Genomic_DNA"/>
</dbReference>
<evidence type="ECO:0000313" key="3">
    <source>
        <dbReference type="Proteomes" id="UP000245533"/>
    </source>
</evidence>
<reference evidence="2 3" key="1">
    <citation type="submission" date="2018-05" db="EMBL/GenBank/DDBJ databases">
        <title>Rhodohalobacter halophilus gen. nov., sp. nov., a moderately halophilic member of the family Balneolaceae.</title>
        <authorList>
            <person name="Liu Z.-W."/>
        </authorList>
    </citation>
    <scope>NUCLEOTIDE SEQUENCE [LARGE SCALE GENOMIC DNA]</scope>
    <source>
        <strain evidence="2 3">8A47</strain>
    </source>
</reference>
<organism evidence="2 3">
    <name type="scientific">Rhodohalobacter mucosus</name>
    <dbReference type="NCBI Taxonomy" id="2079485"/>
    <lineage>
        <taxon>Bacteria</taxon>
        <taxon>Pseudomonadati</taxon>
        <taxon>Balneolota</taxon>
        <taxon>Balneolia</taxon>
        <taxon>Balneolales</taxon>
        <taxon>Balneolaceae</taxon>
        <taxon>Rhodohalobacter</taxon>
    </lineage>
</organism>